<dbReference type="UniPathway" id="UPA00544"/>
<keyword evidence="1" id="KW-0067">ATP-binding</keyword>
<evidence type="ECO:0000313" key="3">
    <source>
        <dbReference type="Proteomes" id="UP000066014"/>
    </source>
</evidence>
<sequence length="367" mass="38491">MSGTSLDGVDGVLLECGTSPAAFKVHAAASADLPDALRQALLSLNQSGPDELHRAAVAASQLAELYAEVVAQLLQRSGLAAAQIRAIGAHGQTVRHRPPRDGEPWPYTLQINQPAQLAERTGINVVADFRSRDIAAGGQGAPLVPAFHQRLFGHAGQSVLVLNLGGMANITALPANGAVYGLDSGPGNVLLDLWCQRHTGAWFDRDGAWAASGREQPELLAHLLVEPYFLQRGIKSTGRDLFHAGWLDERLRGFAGLPPADVQATLACLTARSVALAVQGIAWGGAGPQQVWVCGGGSRNAHLMRLLAAELPQAQVQASDEAGWPAQWVEAAAFAWLALQTLEGKPGNLPSVTGARGSRVLGAIYPA</sequence>
<comment type="function">
    <text evidence="1">Catalyzes the specific phosphorylation of 1,6-anhydro-N-acetylmuramic acid (anhMurNAc) with the simultaneous cleavage of the 1,6-anhydro ring, generating MurNAc-6-P. Is required for the utilization of anhMurNAc either imported from the medium or derived from its own cell wall murein, and thus plays a role in cell wall recycling.</text>
</comment>
<reference evidence="2 3" key="1">
    <citation type="journal article" date="2014" name="Nat. Commun.">
        <title>Physiological and genomic features of highly alkaliphilic hydrogen-utilizing Betaproteobacteria from a continental serpentinizing site.</title>
        <authorList>
            <person name="Suzuki S."/>
            <person name="Kuenen J.G."/>
            <person name="Schipper K."/>
            <person name="van der Velde S."/>
            <person name="Ishii S."/>
            <person name="Wu A."/>
            <person name="Sorokin D.Y."/>
            <person name="Tenney A."/>
            <person name="Meng X.Y."/>
            <person name="Morrill P.L."/>
            <person name="Kamagata Y."/>
            <person name="Muyzer G."/>
            <person name="Nealson K.H."/>
        </authorList>
    </citation>
    <scope>NUCLEOTIDE SEQUENCE [LARGE SCALE GENOMIC DNA]</scope>
    <source>
        <strain evidence="2 3">B1</strain>
    </source>
</reference>
<keyword evidence="2" id="KW-0378">Hydrolase</keyword>
<dbReference type="GO" id="GO:0006040">
    <property type="term" value="P:amino sugar metabolic process"/>
    <property type="evidence" value="ECO:0007669"/>
    <property type="project" value="InterPro"/>
</dbReference>
<dbReference type="SUPFAM" id="SSF53067">
    <property type="entry name" value="Actin-like ATPase domain"/>
    <property type="match status" value="1"/>
</dbReference>
<dbReference type="HAMAP" id="MF_01270">
    <property type="entry name" value="AnhMurNAc_kinase"/>
    <property type="match status" value="1"/>
</dbReference>
<dbReference type="NCBIfam" id="NF007139">
    <property type="entry name" value="PRK09585.1-3"/>
    <property type="match status" value="1"/>
</dbReference>
<dbReference type="PANTHER" id="PTHR30605:SF0">
    <property type="entry name" value="ANHYDRO-N-ACETYLMURAMIC ACID KINASE"/>
    <property type="match status" value="1"/>
</dbReference>
<protein>
    <recommendedName>
        <fullName evidence="1">Anhydro-N-acetylmuramic acid kinase</fullName>
        <ecNumber evidence="1">2.7.1.170</ecNumber>
    </recommendedName>
    <alternativeName>
        <fullName evidence="1">AnhMurNAc kinase</fullName>
    </alternativeName>
</protein>
<organism evidence="2 3">
    <name type="scientific">Serpentinimonas maccroryi</name>
    <dbReference type="NCBI Taxonomy" id="1458426"/>
    <lineage>
        <taxon>Bacteria</taxon>
        <taxon>Pseudomonadati</taxon>
        <taxon>Pseudomonadota</taxon>
        <taxon>Betaproteobacteria</taxon>
        <taxon>Burkholderiales</taxon>
        <taxon>Comamonadaceae</taxon>
        <taxon>Serpentinimonas</taxon>
    </lineage>
</organism>
<keyword evidence="3" id="KW-1185">Reference proteome</keyword>
<dbReference type="UniPathway" id="UPA00343"/>
<dbReference type="InterPro" id="IPR043129">
    <property type="entry name" value="ATPase_NBD"/>
</dbReference>
<proteinExistence type="inferred from homology"/>
<feature type="binding site" evidence="1">
    <location>
        <begin position="3"/>
        <end position="10"/>
    </location>
    <ligand>
        <name>ATP</name>
        <dbReference type="ChEBI" id="CHEBI:30616"/>
    </ligand>
</feature>
<keyword evidence="1" id="KW-0547">Nucleotide-binding</keyword>
<dbReference type="HOGENOM" id="CLU_038782_0_0_4"/>
<keyword evidence="2" id="KW-0645">Protease</keyword>
<dbReference type="STRING" id="1458426.SMCB_0314"/>
<dbReference type="AlphaFoldDB" id="A0A060NLA0"/>
<dbReference type="CDD" id="cd24050">
    <property type="entry name" value="ASKHA_NBD_ANMK"/>
    <property type="match status" value="1"/>
</dbReference>
<dbReference type="PANTHER" id="PTHR30605">
    <property type="entry name" value="ANHYDRO-N-ACETYLMURAMIC ACID KINASE"/>
    <property type="match status" value="1"/>
</dbReference>
<comment type="pathway">
    <text evidence="1">Amino-sugar metabolism; 1,6-anhydro-N-acetylmuramate degradation.</text>
</comment>
<dbReference type="GO" id="GO:0006508">
    <property type="term" value="P:proteolysis"/>
    <property type="evidence" value="ECO:0007669"/>
    <property type="project" value="UniProtKB-KW"/>
</dbReference>
<dbReference type="InterPro" id="IPR005338">
    <property type="entry name" value="Anhydro_N_Ac-Mur_kinase"/>
</dbReference>
<dbReference type="EMBL" id="AP014569">
    <property type="protein sequence ID" value="BAO82542.1"/>
    <property type="molecule type" value="Genomic_DNA"/>
</dbReference>
<evidence type="ECO:0000313" key="2">
    <source>
        <dbReference type="EMBL" id="BAO82542.1"/>
    </source>
</evidence>
<gene>
    <name evidence="1 2" type="primary">anmK</name>
    <name evidence="2" type="ORF">SMCB_0314</name>
</gene>
<dbReference type="Pfam" id="PF03702">
    <property type="entry name" value="AnmK"/>
    <property type="match status" value="1"/>
</dbReference>
<dbReference type="GO" id="GO:0005524">
    <property type="term" value="F:ATP binding"/>
    <property type="evidence" value="ECO:0007669"/>
    <property type="project" value="UniProtKB-UniRule"/>
</dbReference>
<dbReference type="GO" id="GO:0008237">
    <property type="term" value="F:metallopeptidase activity"/>
    <property type="evidence" value="ECO:0007669"/>
    <property type="project" value="UniProtKB-KW"/>
</dbReference>
<comment type="pathway">
    <text evidence="1">Cell wall biogenesis; peptidoglycan recycling.</text>
</comment>
<comment type="catalytic activity">
    <reaction evidence="1">
        <text>1,6-anhydro-N-acetyl-beta-muramate + ATP + H2O = N-acetyl-D-muramate 6-phosphate + ADP + H(+)</text>
        <dbReference type="Rhea" id="RHEA:24952"/>
        <dbReference type="ChEBI" id="CHEBI:15377"/>
        <dbReference type="ChEBI" id="CHEBI:15378"/>
        <dbReference type="ChEBI" id="CHEBI:30616"/>
        <dbReference type="ChEBI" id="CHEBI:58690"/>
        <dbReference type="ChEBI" id="CHEBI:58722"/>
        <dbReference type="ChEBI" id="CHEBI:456216"/>
        <dbReference type="EC" id="2.7.1.170"/>
    </reaction>
</comment>
<dbReference type="GO" id="GO:0016301">
    <property type="term" value="F:kinase activity"/>
    <property type="evidence" value="ECO:0007669"/>
    <property type="project" value="UniProtKB-KW"/>
</dbReference>
<dbReference type="GO" id="GO:0097175">
    <property type="term" value="P:1,6-anhydro-N-acetyl-beta-muramic acid catabolic process"/>
    <property type="evidence" value="ECO:0007669"/>
    <property type="project" value="UniProtKB-UniRule"/>
</dbReference>
<keyword evidence="1" id="KW-0418">Kinase</keyword>
<evidence type="ECO:0000256" key="1">
    <source>
        <dbReference type="HAMAP-Rule" id="MF_01270"/>
    </source>
</evidence>
<keyword evidence="1" id="KW-0119">Carbohydrate metabolism</keyword>
<keyword evidence="1" id="KW-0808">Transferase</keyword>
<dbReference type="GO" id="GO:0009254">
    <property type="term" value="P:peptidoglycan turnover"/>
    <property type="evidence" value="ECO:0007669"/>
    <property type="project" value="UniProtKB-UniRule"/>
</dbReference>
<dbReference type="EC" id="2.7.1.170" evidence="1"/>
<dbReference type="GO" id="GO:0016773">
    <property type="term" value="F:phosphotransferase activity, alcohol group as acceptor"/>
    <property type="evidence" value="ECO:0007669"/>
    <property type="project" value="UniProtKB-UniRule"/>
</dbReference>
<comment type="similarity">
    <text evidence="1">Belongs to the anhydro-N-acetylmuramic acid kinase family.</text>
</comment>
<accession>A0A060NLA0</accession>
<keyword evidence="2" id="KW-0482">Metalloprotease</keyword>
<dbReference type="Gene3D" id="3.30.420.40">
    <property type="match status" value="2"/>
</dbReference>
<dbReference type="Proteomes" id="UP000066014">
    <property type="component" value="Chromosome"/>
</dbReference>
<name>A0A060NLA0_9BURK</name>
<dbReference type="KEGG" id="cbab:SMCB_0314"/>